<name>A0A4Q5LVE1_9BACT</name>
<dbReference type="AlphaFoldDB" id="A0A4Q5LVE1"/>
<evidence type="ECO:0008006" key="3">
    <source>
        <dbReference type="Google" id="ProtNLM"/>
    </source>
</evidence>
<dbReference type="OrthoDB" id="1115707at2"/>
<reference evidence="1 2" key="1">
    <citation type="submission" date="2019-02" db="EMBL/GenBank/DDBJ databases">
        <title>Bacterial novel species Emticicia sp. 17J42-9 isolated from soil.</title>
        <authorList>
            <person name="Jung H.-Y."/>
        </authorList>
    </citation>
    <scope>NUCLEOTIDE SEQUENCE [LARGE SCALE GENOMIC DNA]</scope>
    <source>
        <strain evidence="1 2">17J42-9</strain>
    </source>
</reference>
<evidence type="ECO:0000313" key="2">
    <source>
        <dbReference type="Proteomes" id="UP000293162"/>
    </source>
</evidence>
<protein>
    <recommendedName>
        <fullName evidence="3">YbbR-like domain-containing protein</fullName>
    </recommendedName>
</protein>
<organism evidence="1 2">
    <name type="scientific">Emticicia agri</name>
    <dbReference type="NCBI Taxonomy" id="2492393"/>
    <lineage>
        <taxon>Bacteria</taxon>
        <taxon>Pseudomonadati</taxon>
        <taxon>Bacteroidota</taxon>
        <taxon>Cytophagia</taxon>
        <taxon>Cytophagales</taxon>
        <taxon>Leadbetterellaceae</taxon>
        <taxon>Emticicia</taxon>
    </lineage>
</organism>
<comment type="caution">
    <text evidence="1">The sequence shown here is derived from an EMBL/GenBank/DDBJ whole genome shotgun (WGS) entry which is preliminary data.</text>
</comment>
<dbReference type="RefSeq" id="WP_130023171.1">
    <property type="nucleotide sequence ID" value="NZ_SEWF01000039.1"/>
</dbReference>
<evidence type="ECO:0000313" key="1">
    <source>
        <dbReference type="EMBL" id="RYU93668.1"/>
    </source>
</evidence>
<gene>
    <name evidence="1" type="ORF">EWM59_20750</name>
</gene>
<dbReference type="EMBL" id="SEWF01000039">
    <property type="protein sequence ID" value="RYU93668.1"/>
    <property type="molecule type" value="Genomic_DNA"/>
</dbReference>
<accession>A0A4Q5LVE1</accession>
<keyword evidence="2" id="KW-1185">Reference proteome</keyword>
<sequence length="217" mass="24332">MNFKTLILCFLAAAIFWLLNALNKSGYTTKINYPLEIIYDDSRYIPVTPLPKTIKVSLSSTGWNLLKDNFSFHVSPVLYEIANPEKEGQLNTTVLTEKLLAKLKNSKINYIVTDTFALNFERKYSKKVVLKIDSIGVDLEKNFVIASLINITPAEIIIEGPASALKAYQDTFYLKVPAKNLAINFDDKISIPLPKNPLVKISAEQATVSFEVAELLK</sequence>
<dbReference type="Proteomes" id="UP000293162">
    <property type="component" value="Unassembled WGS sequence"/>
</dbReference>
<proteinExistence type="predicted"/>